<comment type="caution">
    <text evidence="1">The sequence shown here is derived from an EMBL/GenBank/DDBJ whole genome shotgun (WGS) entry which is preliminary data.</text>
</comment>
<reference evidence="1 2" key="1">
    <citation type="journal article" date="2018" name="Proc. R. Soc. B">
        <title>A non-coding region near Follistatin controls head colour polymorphism in the Gouldian finch.</title>
        <authorList>
            <person name="Toomey M.B."/>
            <person name="Marques C.I."/>
            <person name="Andrade P."/>
            <person name="Araujo P.M."/>
            <person name="Sabatino S."/>
            <person name="Gazda M.A."/>
            <person name="Afonso S."/>
            <person name="Lopes R.J."/>
            <person name="Corbo J.C."/>
            <person name="Carneiro M."/>
        </authorList>
    </citation>
    <scope>NUCLEOTIDE SEQUENCE [LARGE SCALE GENOMIC DNA]</scope>
    <source>
        <strain evidence="1">Red01</strain>
        <tissue evidence="1">Muscle</tissue>
    </source>
</reference>
<organism evidence="1 2">
    <name type="scientific">Chloebia gouldiae</name>
    <name type="common">Gouldian finch</name>
    <name type="synonym">Erythrura gouldiae</name>
    <dbReference type="NCBI Taxonomy" id="44316"/>
    <lineage>
        <taxon>Eukaryota</taxon>
        <taxon>Metazoa</taxon>
        <taxon>Chordata</taxon>
        <taxon>Craniata</taxon>
        <taxon>Vertebrata</taxon>
        <taxon>Euteleostomi</taxon>
        <taxon>Archelosauria</taxon>
        <taxon>Archosauria</taxon>
        <taxon>Dinosauria</taxon>
        <taxon>Saurischia</taxon>
        <taxon>Theropoda</taxon>
        <taxon>Coelurosauria</taxon>
        <taxon>Aves</taxon>
        <taxon>Neognathae</taxon>
        <taxon>Neoaves</taxon>
        <taxon>Telluraves</taxon>
        <taxon>Australaves</taxon>
        <taxon>Passeriformes</taxon>
        <taxon>Passeroidea</taxon>
        <taxon>Passeridae</taxon>
        <taxon>Chloebia</taxon>
    </lineage>
</organism>
<evidence type="ECO:0000313" key="1">
    <source>
        <dbReference type="EMBL" id="RLV98653.1"/>
    </source>
</evidence>
<evidence type="ECO:0000313" key="2">
    <source>
        <dbReference type="Proteomes" id="UP000276834"/>
    </source>
</evidence>
<dbReference type="EMBL" id="QUSF01000038">
    <property type="protein sequence ID" value="RLV98653.1"/>
    <property type="molecule type" value="Genomic_DNA"/>
</dbReference>
<sequence length="66" mass="7516">MCTFGKRSVLACNLQNEMQIELLVGPRDDEFPAFGITKDMKTGDCRQVNGQLSNSRGWRLPTLWIK</sequence>
<dbReference type="AlphaFoldDB" id="A0A3L8S8X5"/>
<gene>
    <name evidence="1" type="ORF">DV515_00010546</name>
</gene>
<dbReference type="Proteomes" id="UP000276834">
    <property type="component" value="Unassembled WGS sequence"/>
</dbReference>
<name>A0A3L8S8X5_CHLGU</name>
<accession>A0A3L8S8X5</accession>
<keyword evidence="2" id="KW-1185">Reference proteome</keyword>
<proteinExistence type="predicted"/>
<protein>
    <submittedName>
        <fullName evidence="1">Uncharacterized protein</fullName>
    </submittedName>
</protein>